<organism evidence="2 3">
    <name type="scientific">Sporisorium graminicola</name>
    <dbReference type="NCBI Taxonomy" id="280036"/>
    <lineage>
        <taxon>Eukaryota</taxon>
        <taxon>Fungi</taxon>
        <taxon>Dikarya</taxon>
        <taxon>Basidiomycota</taxon>
        <taxon>Ustilaginomycotina</taxon>
        <taxon>Ustilaginomycetes</taxon>
        <taxon>Ustilaginales</taxon>
        <taxon>Ustilaginaceae</taxon>
        <taxon>Sporisorium</taxon>
    </lineage>
</organism>
<accession>A0A4U7L0H0</accession>
<sequence length="1025" mass="111110">MQAGQPQRPLRSHLRTQSRSTMLAVQSSALERLSKMNASARVASASDAFSSSSSPSPFRPPSTSPSALASSDGSATLTTSSSTHTALVERTDASHPTHHSHPSGPGNVRGQPFFSSGRRPSLTPSSTSLSDNEDYTALFDAYRSPEGAFETLHTETDTRDSGYQPLQLDFLRTSSAVQQGEDDDHDHDHDEDLRDLTAYRFPKSLGMNVDSLRRTSADHYAYNAEGYSDSSVQYRAKAVDDAYAAAAGTIEDSYAQLISRLSLAREHTTFDQEPSRNHQRSYEQSQYYSEQTTPKTSSFRDSPSAASLKSASSISDAHEDELRTPPEPNFLGFEQTVDEGKYHSTRRPPIPTQSPPSASSRSGTAAPQLGSPFQPSHLQTQQSCQPGDRVDAQALFGRFDIGNSSELELLSDDVSAQRLAAGKSKMTPRHSPPQSSEGHDMPRSSSALAVIESNTPFTRLGPKDVAFSASTLPERQISAAECIDIVVSRHPSICDAPLREFGEDGQPLPPTKKQETSDEERQARREALQVKFCAKQRLSLIKAMIVMESRSASWKRIGPLNASNKTVYALSEQQQHQNEISPGLSGEVGRLPPMPSPWSMEMRHEQLDVAQIKGKSKKTIELASLRTNAQCVKCEGSGLGACLTCKAEQADECFWCCGTGREKTRAQAWCRRCQGAGVLKCNTCQGSLKSQCSSCEGKGTGEYGFFVDVTVKRVEMPAVPISTLFPQFDPCTTAFEPSYDEVKAAATLALWDSITKLTEARTQAAVTKGGKAKSKTMVPVMAACTWENSITHIVAVDVPQAAKFKKGASPALRPEGLHRKIPTKRRFFTVPTDADLRSVELSEAEVKKLGAVPSSSGHTYQRGSVSNTAAQSSPSLASLNSSPAASSLDLFGGRPLLATPEQGGSVSGYSTPSRVPSPRADMPPAKPSAKEFVHRPSPLSQLAVATPPGSNMLAVQHSDNHESWLSDDLQRSYDLYRLSPRRFDGQDYEQPPTPKGRRPSAGNIMSKKLSSNILHKLAAAHRDSV</sequence>
<comment type="caution">
    <text evidence="2">The sequence shown here is derived from an EMBL/GenBank/DDBJ whole genome shotgun (WGS) entry which is preliminary data.</text>
</comment>
<dbReference type="OrthoDB" id="3355217at2759"/>
<feature type="compositionally biased region" description="Low complexity" evidence="1">
    <location>
        <begin position="302"/>
        <end position="315"/>
    </location>
</feature>
<feature type="region of interest" description="Disordered" evidence="1">
    <location>
        <begin position="982"/>
        <end position="1009"/>
    </location>
</feature>
<gene>
    <name evidence="2" type="ORF">EX895_002303</name>
</gene>
<dbReference type="PANTHER" id="PTHR48465:SF1">
    <property type="entry name" value="PROTEIN SSUH2 HOMOLOG"/>
    <property type="match status" value="1"/>
</dbReference>
<feature type="compositionally biased region" description="Low complexity" evidence="1">
    <location>
        <begin position="64"/>
        <end position="86"/>
    </location>
</feature>
<feature type="region of interest" description="Disordered" evidence="1">
    <location>
        <begin position="892"/>
        <end position="936"/>
    </location>
</feature>
<feature type="compositionally biased region" description="Polar residues" evidence="1">
    <location>
        <begin position="282"/>
        <end position="301"/>
    </location>
</feature>
<feature type="compositionally biased region" description="Polar residues" evidence="1">
    <location>
        <begin position="355"/>
        <end position="385"/>
    </location>
</feature>
<proteinExistence type="predicted"/>
<feature type="compositionally biased region" description="Low complexity" evidence="1">
    <location>
        <begin position="38"/>
        <end position="56"/>
    </location>
</feature>
<dbReference type="EMBL" id="SRRM01000007">
    <property type="protein sequence ID" value="TKY88672.1"/>
    <property type="molecule type" value="Genomic_DNA"/>
</dbReference>
<evidence type="ECO:0000313" key="3">
    <source>
        <dbReference type="Proteomes" id="UP000306050"/>
    </source>
</evidence>
<feature type="compositionally biased region" description="Low complexity" evidence="1">
    <location>
        <begin position="115"/>
        <end position="130"/>
    </location>
</feature>
<protein>
    <submittedName>
        <fullName evidence="2">Uncharacterized protein</fullName>
    </submittedName>
</protein>
<dbReference type="Proteomes" id="UP000306050">
    <property type="component" value="Chromosome SGRAM_14"/>
</dbReference>
<dbReference type="KEGG" id="sgra:EX895_002303"/>
<dbReference type="PANTHER" id="PTHR48465">
    <property type="entry name" value="PROTEIN SSUH2 HOMOLOG"/>
    <property type="match status" value="1"/>
</dbReference>
<feature type="compositionally biased region" description="Polar residues" evidence="1">
    <location>
        <begin position="902"/>
        <end position="914"/>
    </location>
</feature>
<feature type="compositionally biased region" description="Low complexity" evidence="1">
    <location>
        <begin position="869"/>
        <end position="880"/>
    </location>
</feature>
<feature type="region of interest" description="Disordered" evidence="1">
    <location>
        <begin position="420"/>
        <end position="445"/>
    </location>
</feature>
<feature type="region of interest" description="Disordered" evidence="1">
    <location>
        <begin position="35"/>
        <end position="131"/>
    </location>
</feature>
<feature type="compositionally biased region" description="Basic and acidic residues" evidence="1">
    <location>
        <begin position="267"/>
        <end position="276"/>
    </location>
</feature>
<name>A0A4U7L0H0_9BASI</name>
<dbReference type="GeneID" id="40725198"/>
<dbReference type="RefSeq" id="XP_029740657.1">
    <property type="nucleotide sequence ID" value="XM_029882902.1"/>
</dbReference>
<feature type="region of interest" description="Disordered" evidence="1">
    <location>
        <begin position="267"/>
        <end position="386"/>
    </location>
</feature>
<dbReference type="AlphaFoldDB" id="A0A4U7L0H0"/>
<feature type="region of interest" description="Disordered" evidence="1">
    <location>
        <begin position="852"/>
        <end position="880"/>
    </location>
</feature>
<feature type="compositionally biased region" description="Basic and acidic residues" evidence="1">
    <location>
        <begin position="512"/>
        <end position="522"/>
    </location>
</feature>
<evidence type="ECO:0000313" key="2">
    <source>
        <dbReference type="EMBL" id="TKY88672.1"/>
    </source>
</evidence>
<keyword evidence="3" id="KW-1185">Reference proteome</keyword>
<dbReference type="InterPro" id="IPR052789">
    <property type="entry name" value="SSUH2_homolog"/>
</dbReference>
<feature type="region of interest" description="Disordered" evidence="1">
    <location>
        <begin position="498"/>
        <end position="522"/>
    </location>
</feature>
<reference evidence="2 3" key="1">
    <citation type="submission" date="2019-05" db="EMBL/GenBank/DDBJ databases">
        <title>Sporisorium graminicola CBS 10092 draft sequencing and annotation.</title>
        <authorList>
            <person name="Solano-Gonzalez S."/>
            <person name="Caddick M.X."/>
            <person name="Darby A."/>
        </authorList>
    </citation>
    <scope>NUCLEOTIDE SEQUENCE [LARGE SCALE GENOMIC DNA]</scope>
    <source>
        <strain evidence="2 3">CBS 10092</strain>
    </source>
</reference>
<evidence type="ECO:0000256" key="1">
    <source>
        <dbReference type="SAM" id="MobiDB-lite"/>
    </source>
</evidence>
<feature type="region of interest" description="Disordered" evidence="1">
    <location>
        <begin position="1"/>
        <end position="23"/>
    </location>
</feature>
<feature type="compositionally biased region" description="Polar residues" evidence="1">
    <location>
        <begin position="853"/>
        <end position="868"/>
    </location>
</feature>